<protein>
    <submittedName>
        <fullName evidence="2">Uncharacterized protein</fullName>
    </submittedName>
</protein>
<dbReference type="EMBL" id="LR877146">
    <property type="protein sequence ID" value="CAD2213643.1"/>
    <property type="molecule type" value="Genomic_DNA"/>
</dbReference>
<feature type="compositionally biased region" description="Polar residues" evidence="1">
    <location>
        <begin position="74"/>
        <end position="88"/>
    </location>
</feature>
<reference evidence="2 3" key="1">
    <citation type="submission" date="2020-08" db="EMBL/GenBank/DDBJ databases">
        <authorList>
            <person name="Newling K."/>
            <person name="Davey J."/>
            <person name="Forrester S."/>
        </authorList>
    </citation>
    <scope>NUCLEOTIDE SEQUENCE [LARGE SCALE GENOMIC DNA]</scope>
    <source>
        <strain evidence="3">Crithidia deanei Carvalho (ATCC PRA-265)</strain>
    </source>
</reference>
<dbReference type="Proteomes" id="UP000515908">
    <property type="component" value="Chromosome 02"/>
</dbReference>
<feature type="compositionally biased region" description="Polar residues" evidence="1">
    <location>
        <begin position="22"/>
        <end position="32"/>
    </location>
</feature>
<feature type="compositionally biased region" description="Polar residues" evidence="1">
    <location>
        <begin position="1"/>
        <end position="10"/>
    </location>
</feature>
<evidence type="ECO:0000313" key="3">
    <source>
        <dbReference type="Proteomes" id="UP000515908"/>
    </source>
</evidence>
<feature type="region of interest" description="Disordered" evidence="1">
    <location>
        <begin position="1"/>
        <end position="94"/>
    </location>
</feature>
<evidence type="ECO:0000313" key="2">
    <source>
        <dbReference type="EMBL" id="CAD2213643.1"/>
    </source>
</evidence>
<proteinExistence type="predicted"/>
<feature type="compositionally biased region" description="Low complexity" evidence="1">
    <location>
        <begin position="33"/>
        <end position="47"/>
    </location>
</feature>
<sequence>MSHQGSSPSLNAGVAALHRNNDITTPQVSNRFSSQSSGPSAAQGAVSNEWDSWRVTKTETPKQELKAVEPSPVNLPSPNAENRPSTTSTEDKPYLNYCQYYMERLQTMQRPFVHDEYEEGGRDIVAPNDRRPPRSSRSRSPQARRSSSRTSSHGSRRSRLSSVEEGTGRRKRSSALRLLH</sequence>
<accession>A0A7G2C4I6</accession>
<feature type="compositionally biased region" description="Basic residues" evidence="1">
    <location>
        <begin position="169"/>
        <end position="180"/>
    </location>
</feature>
<feature type="compositionally biased region" description="Basic and acidic residues" evidence="1">
    <location>
        <begin position="118"/>
        <end position="132"/>
    </location>
</feature>
<feature type="region of interest" description="Disordered" evidence="1">
    <location>
        <begin position="118"/>
        <end position="180"/>
    </location>
</feature>
<gene>
    <name evidence="2" type="ORF">ADEAN_000108600</name>
</gene>
<dbReference type="VEuPathDB" id="TriTrypDB:ADEAN_000108600"/>
<dbReference type="AlphaFoldDB" id="A0A7G2C4I6"/>
<feature type="compositionally biased region" description="Low complexity" evidence="1">
    <location>
        <begin position="138"/>
        <end position="153"/>
    </location>
</feature>
<organism evidence="2 3">
    <name type="scientific">Angomonas deanei</name>
    <dbReference type="NCBI Taxonomy" id="59799"/>
    <lineage>
        <taxon>Eukaryota</taxon>
        <taxon>Discoba</taxon>
        <taxon>Euglenozoa</taxon>
        <taxon>Kinetoplastea</taxon>
        <taxon>Metakinetoplastina</taxon>
        <taxon>Trypanosomatida</taxon>
        <taxon>Trypanosomatidae</taxon>
        <taxon>Strigomonadinae</taxon>
        <taxon>Angomonas</taxon>
    </lineage>
</organism>
<feature type="compositionally biased region" description="Basic and acidic residues" evidence="1">
    <location>
        <begin position="51"/>
        <end position="67"/>
    </location>
</feature>
<name>A0A7G2C4I6_9TRYP</name>
<evidence type="ECO:0000256" key="1">
    <source>
        <dbReference type="SAM" id="MobiDB-lite"/>
    </source>
</evidence>
<keyword evidence="3" id="KW-1185">Reference proteome</keyword>